<feature type="region of interest" description="Disordered" evidence="1">
    <location>
        <begin position="340"/>
        <end position="422"/>
    </location>
</feature>
<keyword evidence="3" id="KW-1185">Reference proteome</keyword>
<feature type="compositionally biased region" description="Basic and acidic residues" evidence="1">
    <location>
        <begin position="389"/>
        <end position="398"/>
    </location>
</feature>
<dbReference type="EMBL" id="JAAAHY010001136">
    <property type="protein sequence ID" value="KAF9952259.1"/>
    <property type="molecule type" value="Genomic_DNA"/>
</dbReference>
<sequence length="726" mass="83022">MERERDHIRALLKLQELQLRTYMATRRHVQQNPLSSVRYSVKVTGMKKVLDDRHEKICVLRKVLEAYDEDRSIARMREMLMETPPSTTSSLQESDEISGSFVAQVNNDINSEKIDFSRLLPKTLPDEPEWKLRLQGKDESTALEIPVHDEGLSQGWNRGVLVGGVTRDNGQGLGDPIEDVQEADGPVYFDYTSIDTWFPIEKCVSELFRVDLLKSDAVKPLFALDTSTFTDVHAYAGKVELLMEASGLKDSSYETLILEPFIQFPGLKTDWAKWFKARFTSFDGNGQGSSTIIVAAGKNPTSPQPNKGKHPRKEARQPFMLREQYIFKYVYKGHDRAKFKATPDKDGKSAAPAGTNNDQQSTGDKGATSKAKKKAKSKTVVTKTASKFEGSDQLHDTGDNYGPRRYGYRSDSRRDDRGVNRDWMSSEKGERFCQKGRCFKYEESGHRAQECMSERRNNIRSNNGYSNQRQGPPQYRGQRQYHPERTTNVDLTLEKPVNETAKKEAQEVNLRVYDEADRELQQLKSNIERCERAFRLSAIIAGRRLLLENLSAPPNEIAAPSNGVVAADLNGNNQRRDNVSMHHQLKINDDMPRFYQNTDPRQFLDQLKHMGLEFESAGADVRSVEALDDQLSMFQKLERGVKEADKDKQEALVRYVDTKADVRRLKQVDSMDAAPSDDQRRHNAKKHDAKMEDAQRDLERVVRDFDPAHRYWMQFATAIPRKRLSR</sequence>
<name>A0A9P6IZ95_MORAP</name>
<dbReference type="Proteomes" id="UP000738359">
    <property type="component" value="Unassembled WGS sequence"/>
</dbReference>
<evidence type="ECO:0000313" key="3">
    <source>
        <dbReference type="Proteomes" id="UP000738359"/>
    </source>
</evidence>
<protein>
    <submittedName>
        <fullName evidence="2">Uncharacterized protein</fullName>
    </submittedName>
</protein>
<gene>
    <name evidence="2" type="ORF">BGZ70_000667</name>
</gene>
<organism evidence="2 3">
    <name type="scientific">Mortierella alpina</name>
    <name type="common">Oleaginous fungus</name>
    <name type="synonym">Mortierella renispora</name>
    <dbReference type="NCBI Taxonomy" id="64518"/>
    <lineage>
        <taxon>Eukaryota</taxon>
        <taxon>Fungi</taxon>
        <taxon>Fungi incertae sedis</taxon>
        <taxon>Mucoromycota</taxon>
        <taxon>Mortierellomycotina</taxon>
        <taxon>Mortierellomycetes</taxon>
        <taxon>Mortierellales</taxon>
        <taxon>Mortierellaceae</taxon>
        <taxon>Mortierella</taxon>
    </lineage>
</organism>
<dbReference type="AlphaFoldDB" id="A0A9P6IZ95"/>
<feature type="region of interest" description="Disordered" evidence="1">
    <location>
        <begin position="666"/>
        <end position="695"/>
    </location>
</feature>
<feature type="compositionally biased region" description="Polar residues" evidence="1">
    <location>
        <begin position="354"/>
        <end position="363"/>
    </location>
</feature>
<feature type="region of interest" description="Disordered" evidence="1">
    <location>
        <begin position="290"/>
        <end position="317"/>
    </location>
</feature>
<feature type="compositionally biased region" description="Basic and acidic residues" evidence="1">
    <location>
        <begin position="408"/>
        <end position="422"/>
    </location>
</feature>
<evidence type="ECO:0000313" key="2">
    <source>
        <dbReference type="EMBL" id="KAF9952259.1"/>
    </source>
</evidence>
<feature type="compositionally biased region" description="Low complexity" evidence="1">
    <location>
        <begin position="378"/>
        <end position="387"/>
    </location>
</feature>
<proteinExistence type="predicted"/>
<comment type="caution">
    <text evidence="2">The sequence shown here is derived from an EMBL/GenBank/DDBJ whole genome shotgun (WGS) entry which is preliminary data.</text>
</comment>
<feature type="region of interest" description="Disordered" evidence="1">
    <location>
        <begin position="456"/>
        <end position="486"/>
    </location>
</feature>
<evidence type="ECO:0000256" key="1">
    <source>
        <dbReference type="SAM" id="MobiDB-lite"/>
    </source>
</evidence>
<accession>A0A9P6IZ95</accession>
<reference evidence="2" key="1">
    <citation type="journal article" date="2020" name="Fungal Divers.">
        <title>Resolving the Mortierellaceae phylogeny through synthesis of multi-gene phylogenetics and phylogenomics.</title>
        <authorList>
            <person name="Vandepol N."/>
            <person name="Liber J."/>
            <person name="Desiro A."/>
            <person name="Na H."/>
            <person name="Kennedy M."/>
            <person name="Barry K."/>
            <person name="Grigoriev I.V."/>
            <person name="Miller A.N."/>
            <person name="O'Donnell K."/>
            <person name="Stajich J.E."/>
            <person name="Bonito G."/>
        </authorList>
    </citation>
    <scope>NUCLEOTIDE SEQUENCE</scope>
    <source>
        <strain evidence="2">CK1249</strain>
    </source>
</reference>
<feature type="compositionally biased region" description="Low complexity" evidence="1">
    <location>
        <begin position="468"/>
        <end position="480"/>
    </location>
</feature>